<evidence type="ECO:0000256" key="1">
    <source>
        <dbReference type="SAM" id="MobiDB-lite"/>
    </source>
</evidence>
<evidence type="ECO:0000313" key="2">
    <source>
        <dbReference type="EMBL" id="GEU45108.1"/>
    </source>
</evidence>
<comment type="caution">
    <text evidence="2">The sequence shown here is derived from an EMBL/GenBank/DDBJ whole genome shotgun (WGS) entry which is preliminary data.</text>
</comment>
<name>A0A6L2K6U7_TANCI</name>
<feature type="region of interest" description="Disordered" evidence="1">
    <location>
        <begin position="286"/>
        <end position="324"/>
    </location>
</feature>
<feature type="compositionally biased region" description="Basic and acidic residues" evidence="1">
    <location>
        <begin position="313"/>
        <end position="324"/>
    </location>
</feature>
<gene>
    <name evidence="2" type="ORF">Tci_017086</name>
</gene>
<evidence type="ECO:0008006" key="3">
    <source>
        <dbReference type="Google" id="ProtNLM"/>
    </source>
</evidence>
<reference evidence="2" key="1">
    <citation type="journal article" date="2019" name="Sci. Rep.">
        <title>Draft genome of Tanacetum cinerariifolium, the natural source of mosquito coil.</title>
        <authorList>
            <person name="Yamashiro T."/>
            <person name="Shiraishi A."/>
            <person name="Satake H."/>
            <person name="Nakayama K."/>
        </authorList>
    </citation>
    <scope>NUCLEOTIDE SEQUENCE</scope>
</reference>
<proteinExistence type="predicted"/>
<accession>A0A6L2K6U7</accession>
<organism evidence="2">
    <name type="scientific">Tanacetum cinerariifolium</name>
    <name type="common">Dalmatian daisy</name>
    <name type="synonym">Chrysanthemum cinerariifolium</name>
    <dbReference type="NCBI Taxonomy" id="118510"/>
    <lineage>
        <taxon>Eukaryota</taxon>
        <taxon>Viridiplantae</taxon>
        <taxon>Streptophyta</taxon>
        <taxon>Embryophyta</taxon>
        <taxon>Tracheophyta</taxon>
        <taxon>Spermatophyta</taxon>
        <taxon>Magnoliopsida</taxon>
        <taxon>eudicotyledons</taxon>
        <taxon>Gunneridae</taxon>
        <taxon>Pentapetalae</taxon>
        <taxon>asterids</taxon>
        <taxon>campanulids</taxon>
        <taxon>Asterales</taxon>
        <taxon>Asteraceae</taxon>
        <taxon>Asteroideae</taxon>
        <taxon>Anthemideae</taxon>
        <taxon>Anthemidinae</taxon>
        <taxon>Tanacetum</taxon>
    </lineage>
</organism>
<dbReference type="EMBL" id="BKCJ010001939">
    <property type="protein sequence ID" value="GEU45108.1"/>
    <property type="molecule type" value="Genomic_DNA"/>
</dbReference>
<protein>
    <recommendedName>
        <fullName evidence="3">Retrovirus-related Pol polyprotein from transposon TNT 1-94</fullName>
    </recommendedName>
</protein>
<dbReference type="AlphaFoldDB" id="A0A6L2K6U7"/>
<sequence>MDSVIPLGQKNSLAEFMILFGADNRPPTLDKDLTKKYVVLSATEKMQADCDIKATNIILQGSPQPTINLELPLIREIKPLIQDGRVIVKQVSGRQGQSYSSTGYKSNATSFGGNNASGQAKLRNAAWYKDKAMLAEAQEAGQILDEEQLAFLVDLGVLDDQAIQTIIPNNAAFQTEDLDTYDSDCDDVSNAKAVLMANISNYGSDVISDVPHFETYLNDMENQMNKLSGFIYPILPLNFLIMHTLKWKFPVNYLRRGQLEVVNSGGKKLSRVVPPIEAALVKEKQEKDKIGTKPNKNGKRRKAQQCQSPVTVEKAEKRRNTDSRDQYWQLPEVVLIQVKDKD</sequence>